<gene>
    <name evidence="1" type="ORF">CTI12_AA397670</name>
</gene>
<reference evidence="1 2" key="1">
    <citation type="journal article" date="2018" name="Mol. Plant">
        <title>The genome of Artemisia annua provides insight into the evolution of Asteraceae family and artemisinin biosynthesis.</title>
        <authorList>
            <person name="Shen Q."/>
            <person name="Zhang L."/>
            <person name="Liao Z."/>
            <person name="Wang S."/>
            <person name="Yan T."/>
            <person name="Shi P."/>
            <person name="Liu M."/>
            <person name="Fu X."/>
            <person name="Pan Q."/>
            <person name="Wang Y."/>
            <person name="Lv Z."/>
            <person name="Lu X."/>
            <person name="Zhang F."/>
            <person name="Jiang W."/>
            <person name="Ma Y."/>
            <person name="Chen M."/>
            <person name="Hao X."/>
            <person name="Li L."/>
            <person name="Tang Y."/>
            <person name="Lv G."/>
            <person name="Zhou Y."/>
            <person name="Sun X."/>
            <person name="Brodelius P.E."/>
            <person name="Rose J.K.C."/>
            <person name="Tang K."/>
        </authorList>
    </citation>
    <scope>NUCLEOTIDE SEQUENCE [LARGE SCALE GENOMIC DNA]</scope>
    <source>
        <strain evidence="2">cv. Huhao1</strain>
        <tissue evidence="1">Leaf</tissue>
    </source>
</reference>
<protein>
    <submittedName>
        <fullName evidence="1">Uncharacterized protein</fullName>
    </submittedName>
</protein>
<evidence type="ECO:0000313" key="2">
    <source>
        <dbReference type="Proteomes" id="UP000245207"/>
    </source>
</evidence>
<organism evidence="1 2">
    <name type="scientific">Artemisia annua</name>
    <name type="common">Sweet wormwood</name>
    <dbReference type="NCBI Taxonomy" id="35608"/>
    <lineage>
        <taxon>Eukaryota</taxon>
        <taxon>Viridiplantae</taxon>
        <taxon>Streptophyta</taxon>
        <taxon>Embryophyta</taxon>
        <taxon>Tracheophyta</taxon>
        <taxon>Spermatophyta</taxon>
        <taxon>Magnoliopsida</taxon>
        <taxon>eudicotyledons</taxon>
        <taxon>Gunneridae</taxon>
        <taxon>Pentapetalae</taxon>
        <taxon>asterids</taxon>
        <taxon>campanulids</taxon>
        <taxon>Asterales</taxon>
        <taxon>Asteraceae</taxon>
        <taxon>Asteroideae</taxon>
        <taxon>Anthemideae</taxon>
        <taxon>Artemisiinae</taxon>
        <taxon>Artemisia</taxon>
    </lineage>
</organism>
<dbReference type="EMBL" id="PKPP01005888">
    <property type="protein sequence ID" value="PWA58472.1"/>
    <property type="molecule type" value="Genomic_DNA"/>
</dbReference>
<sequence length="161" mass="18851">MASEGSEQAWPSCNPFHCKCDGGDNGELDEDQRVHLEWTCFHGIEGCDMNPEICLFKIGIRGPKGRESSFDEWFKRRFGTTNIDKKTKLKVFVEWMIDSYSEESDAPEEYDDPFERSFEKFKSEFEIEVLQLLDDYGLKIGVKGYMLQDVWEKCERTFKRG</sequence>
<name>A0A2U1MB97_ARTAN</name>
<accession>A0A2U1MB97</accession>
<dbReference type="AlphaFoldDB" id="A0A2U1MB97"/>
<evidence type="ECO:0000313" key="1">
    <source>
        <dbReference type="EMBL" id="PWA58472.1"/>
    </source>
</evidence>
<keyword evidence="2" id="KW-1185">Reference proteome</keyword>
<comment type="caution">
    <text evidence="1">The sequence shown here is derived from an EMBL/GenBank/DDBJ whole genome shotgun (WGS) entry which is preliminary data.</text>
</comment>
<proteinExistence type="predicted"/>
<dbReference type="Proteomes" id="UP000245207">
    <property type="component" value="Unassembled WGS sequence"/>
</dbReference>